<protein>
    <submittedName>
        <fullName evidence="2">Uncharacterized protein</fullName>
    </submittedName>
</protein>
<evidence type="ECO:0000313" key="2">
    <source>
        <dbReference type="WBParaSite" id="PS1159_v2.g2524.t1"/>
    </source>
</evidence>
<evidence type="ECO:0000313" key="1">
    <source>
        <dbReference type="Proteomes" id="UP000887580"/>
    </source>
</evidence>
<sequence length="187" mass="21271">MVEEIFNPTDPKYRCCCGCHVTIGTKIICYMSFFICLLSGIAGGVFSPHFIVPALVWLAIISFVCLSPIYGIHKRQPAWLIPYLVLSVIGIIIIGLSLISIIVALIPNTTVGERLRISAREKLLYKNRDEDDFTYPLLFLFFQNFISLGLSVWYFVIVLCCYKYLIEYKNVQNAHIMFSPTTVLVTK</sequence>
<dbReference type="Proteomes" id="UP000887580">
    <property type="component" value="Unplaced"/>
</dbReference>
<reference evidence="2" key="1">
    <citation type="submission" date="2022-11" db="UniProtKB">
        <authorList>
            <consortium name="WormBaseParasite"/>
        </authorList>
    </citation>
    <scope>IDENTIFICATION</scope>
</reference>
<dbReference type="WBParaSite" id="PS1159_v2.g2524.t1">
    <property type="protein sequence ID" value="PS1159_v2.g2524.t1"/>
    <property type="gene ID" value="PS1159_v2.g2524"/>
</dbReference>
<organism evidence="1 2">
    <name type="scientific">Panagrolaimus sp. PS1159</name>
    <dbReference type="NCBI Taxonomy" id="55785"/>
    <lineage>
        <taxon>Eukaryota</taxon>
        <taxon>Metazoa</taxon>
        <taxon>Ecdysozoa</taxon>
        <taxon>Nematoda</taxon>
        <taxon>Chromadorea</taxon>
        <taxon>Rhabditida</taxon>
        <taxon>Tylenchina</taxon>
        <taxon>Panagrolaimomorpha</taxon>
        <taxon>Panagrolaimoidea</taxon>
        <taxon>Panagrolaimidae</taxon>
        <taxon>Panagrolaimus</taxon>
    </lineage>
</organism>
<name>A0AC35G8B1_9BILA</name>
<accession>A0AC35G8B1</accession>
<proteinExistence type="predicted"/>